<reference evidence="1" key="1">
    <citation type="submission" date="2015-06" db="UniProtKB">
        <authorList>
            <consortium name="EnsemblPlants"/>
        </authorList>
    </citation>
    <scope>IDENTIFICATION</scope>
</reference>
<dbReference type="EnsemblPlants" id="EMT30232">
    <property type="protein sequence ID" value="EMT30232"/>
    <property type="gene ID" value="F775_15069"/>
</dbReference>
<dbReference type="InterPro" id="IPR036047">
    <property type="entry name" value="F-box-like_dom_sf"/>
</dbReference>
<evidence type="ECO:0000313" key="1">
    <source>
        <dbReference type="EnsemblPlants" id="EMT30232"/>
    </source>
</evidence>
<dbReference type="Gene3D" id="1.20.1280.50">
    <property type="match status" value="1"/>
</dbReference>
<sequence>MHQRRCPDLPPDVLREISGRLHHVVDFVRFHAVCKTWRDSHDTTATKQPSLFPWLLSTNMDKYDLKFRCVFSRTSYHSSPPSDKRTWVASADGTAVWYMADGPCPSLHDPLTGAAIAHLPAFPDKWEKGQPFGLYCCLFGTRFGLCGIVYSDGAIFLYGLSQADAEDTPTFRAALLRPGDTTWTVVERTLVYTRHFFAAYHRGKILLIVGPNLSHIVTPGEDIDFNDVPVPWPSMLGESEKYCYEYGYALMSTLTFIWSSSLD</sequence>
<accession>M8CRM0</accession>
<organism evidence="1">
    <name type="scientific">Aegilops tauschii</name>
    <name type="common">Tausch's goatgrass</name>
    <name type="synonym">Aegilops squarrosa</name>
    <dbReference type="NCBI Taxonomy" id="37682"/>
    <lineage>
        <taxon>Eukaryota</taxon>
        <taxon>Viridiplantae</taxon>
        <taxon>Streptophyta</taxon>
        <taxon>Embryophyta</taxon>
        <taxon>Tracheophyta</taxon>
        <taxon>Spermatophyta</taxon>
        <taxon>Magnoliopsida</taxon>
        <taxon>Liliopsida</taxon>
        <taxon>Poales</taxon>
        <taxon>Poaceae</taxon>
        <taxon>BOP clade</taxon>
        <taxon>Pooideae</taxon>
        <taxon>Triticodae</taxon>
        <taxon>Triticeae</taxon>
        <taxon>Triticinae</taxon>
        <taxon>Aegilops</taxon>
    </lineage>
</organism>
<name>M8CRM0_AEGTA</name>
<dbReference type="AlphaFoldDB" id="M8CRM0"/>
<protein>
    <recommendedName>
        <fullName evidence="2">F-box domain-containing protein</fullName>
    </recommendedName>
</protein>
<evidence type="ECO:0008006" key="2">
    <source>
        <dbReference type="Google" id="ProtNLM"/>
    </source>
</evidence>
<proteinExistence type="predicted"/>
<dbReference type="CDD" id="cd09917">
    <property type="entry name" value="F-box_SF"/>
    <property type="match status" value="1"/>
</dbReference>
<dbReference type="PANTHER" id="PTHR33110">
    <property type="entry name" value="F-BOX/KELCH-REPEAT PROTEIN-RELATED"/>
    <property type="match status" value="1"/>
</dbReference>
<dbReference type="SUPFAM" id="SSF81383">
    <property type="entry name" value="F-box domain"/>
    <property type="match status" value="1"/>
</dbReference>
<dbReference type="PANTHER" id="PTHR33110:SF99">
    <property type="entry name" value="DUF295 DOMAIN-CONTAINING PROTEIN"/>
    <property type="match status" value="1"/>
</dbReference>